<accession>A0ABS8VFN5</accession>
<name>A0ABS8VFN5_DATST</name>
<reference evidence="1 2" key="1">
    <citation type="journal article" date="2021" name="BMC Genomics">
        <title>Datura genome reveals duplications of psychoactive alkaloid biosynthetic genes and high mutation rate following tissue culture.</title>
        <authorList>
            <person name="Rajewski A."/>
            <person name="Carter-House D."/>
            <person name="Stajich J."/>
            <person name="Litt A."/>
        </authorList>
    </citation>
    <scope>NUCLEOTIDE SEQUENCE [LARGE SCALE GENOMIC DNA]</scope>
    <source>
        <strain evidence="1">AR-01</strain>
    </source>
</reference>
<keyword evidence="2" id="KW-1185">Reference proteome</keyword>
<proteinExistence type="predicted"/>
<dbReference type="EMBL" id="JACEIK010004457">
    <property type="protein sequence ID" value="MCD9645514.1"/>
    <property type="molecule type" value="Genomic_DNA"/>
</dbReference>
<dbReference type="Proteomes" id="UP000823775">
    <property type="component" value="Unassembled WGS sequence"/>
</dbReference>
<comment type="caution">
    <text evidence="1">The sequence shown here is derived from an EMBL/GenBank/DDBJ whole genome shotgun (WGS) entry which is preliminary data.</text>
</comment>
<evidence type="ECO:0000313" key="1">
    <source>
        <dbReference type="EMBL" id="MCD9645514.1"/>
    </source>
</evidence>
<gene>
    <name evidence="1" type="ORF">HAX54_034507</name>
</gene>
<protein>
    <submittedName>
        <fullName evidence="1">Uncharacterized protein</fullName>
    </submittedName>
</protein>
<organism evidence="1 2">
    <name type="scientific">Datura stramonium</name>
    <name type="common">Jimsonweed</name>
    <name type="synonym">Common thornapple</name>
    <dbReference type="NCBI Taxonomy" id="4076"/>
    <lineage>
        <taxon>Eukaryota</taxon>
        <taxon>Viridiplantae</taxon>
        <taxon>Streptophyta</taxon>
        <taxon>Embryophyta</taxon>
        <taxon>Tracheophyta</taxon>
        <taxon>Spermatophyta</taxon>
        <taxon>Magnoliopsida</taxon>
        <taxon>eudicotyledons</taxon>
        <taxon>Gunneridae</taxon>
        <taxon>Pentapetalae</taxon>
        <taxon>asterids</taxon>
        <taxon>lamiids</taxon>
        <taxon>Solanales</taxon>
        <taxon>Solanaceae</taxon>
        <taxon>Solanoideae</taxon>
        <taxon>Datureae</taxon>
        <taxon>Datura</taxon>
    </lineage>
</organism>
<sequence>MVKDHEVSIRKLEERMNLLASQMKSRPSMTTQEPLKGDITPIPRNKLYLDLKNRKTPPSQPSINVPPVLELKPLHAHLKYTYLGSNETLSPIVVG</sequence>
<evidence type="ECO:0000313" key="2">
    <source>
        <dbReference type="Proteomes" id="UP000823775"/>
    </source>
</evidence>